<dbReference type="SUPFAM" id="SSF53756">
    <property type="entry name" value="UDP-Glycosyltransferase/glycogen phosphorylase"/>
    <property type="match status" value="1"/>
</dbReference>
<proteinExistence type="predicted"/>
<sequence length="404" mass="42918">MNILLCPLSDGGYLYPAIAVGRELARRGHAVRVLGRASAAPVAAHAELPFVRAEDHDGQGGYSVAQWRDGGPAQYRASLRAARLTAADVVVTSVLCHGALLAAEALGVPAIVLGLSVHLWDYHSGGVDEPQPATSRRTRTREMLQYYHELRAEIGLTPRSDAWPSTPLFGAGLLLRGHPSFEYPGAVLPEGVRHVGPMPWEPPADPATVAALQEHLDRVGKPIVYVHLGRFFGGRTQWPRLSAAFTGGPYQAVVEQGRSTSPAPAPEADILLVRKRWMGPLIDRAGLVLSSGTSAPVLAALLRGRPLGVSPNGSEQPVLAAACVRAGVGAYVTDDPGADHETVLRSAWRDDAMRERARVLGRLLAGAEGAARAADIVERTVSPSTPVRRDVPVDGLAVGHHERS</sequence>
<dbReference type="Proteomes" id="UP000183585">
    <property type="component" value="Unassembled WGS sequence"/>
</dbReference>
<dbReference type="Gene3D" id="3.40.50.2000">
    <property type="entry name" value="Glycogen Phosphorylase B"/>
    <property type="match status" value="2"/>
</dbReference>
<protein>
    <submittedName>
        <fullName evidence="2">UDP:flavonoid glycosyltransferase YjiC, YdhE family</fullName>
    </submittedName>
</protein>
<evidence type="ECO:0000313" key="2">
    <source>
        <dbReference type="EMBL" id="SCE82922.1"/>
    </source>
</evidence>
<name>A0A1C4VG34_9ACTN</name>
<keyword evidence="2" id="KW-0808">Transferase</keyword>
<organism evidence="2 3">
    <name type="scientific">Micromonospora carbonacea</name>
    <dbReference type="NCBI Taxonomy" id="47853"/>
    <lineage>
        <taxon>Bacteria</taxon>
        <taxon>Bacillati</taxon>
        <taxon>Actinomycetota</taxon>
        <taxon>Actinomycetes</taxon>
        <taxon>Micromonosporales</taxon>
        <taxon>Micromonosporaceae</taxon>
        <taxon>Micromonospora</taxon>
    </lineage>
</organism>
<feature type="region of interest" description="Disordered" evidence="1">
    <location>
        <begin position="385"/>
        <end position="404"/>
    </location>
</feature>
<evidence type="ECO:0000256" key="1">
    <source>
        <dbReference type="SAM" id="MobiDB-lite"/>
    </source>
</evidence>
<accession>A0A1C4VG34</accession>
<dbReference type="GO" id="GO:0016740">
    <property type="term" value="F:transferase activity"/>
    <property type="evidence" value="ECO:0007669"/>
    <property type="project" value="UniProtKB-KW"/>
</dbReference>
<keyword evidence="3" id="KW-1185">Reference proteome</keyword>
<evidence type="ECO:0000313" key="3">
    <source>
        <dbReference type="Proteomes" id="UP000183585"/>
    </source>
</evidence>
<dbReference type="EMBL" id="FMCT01000002">
    <property type="protein sequence ID" value="SCE82922.1"/>
    <property type="molecule type" value="Genomic_DNA"/>
</dbReference>
<reference evidence="3" key="1">
    <citation type="submission" date="2016-06" db="EMBL/GenBank/DDBJ databases">
        <authorList>
            <person name="Varghese N."/>
            <person name="Submissions Spin"/>
        </authorList>
    </citation>
    <scope>NUCLEOTIDE SEQUENCE [LARGE SCALE GENOMIC DNA]</scope>
    <source>
        <strain evidence="3">DSM 43168</strain>
    </source>
</reference>
<gene>
    <name evidence="2" type="ORF">GA0070563_102259</name>
</gene>
<dbReference type="AlphaFoldDB" id="A0A1C4VG34"/>